<dbReference type="Pfam" id="PF18935">
    <property type="entry name" value="DUF5683"/>
    <property type="match status" value="1"/>
</dbReference>
<accession>A0A5J4R0D7</accession>
<dbReference type="EMBL" id="SNRY01001994">
    <property type="protein sequence ID" value="KAA6327426.1"/>
    <property type="molecule type" value="Genomic_DNA"/>
</dbReference>
<protein>
    <recommendedName>
        <fullName evidence="1">DUF5683 domain-containing protein</fullName>
    </recommendedName>
</protein>
<gene>
    <name evidence="2" type="ORF">EZS27_023584</name>
</gene>
<comment type="caution">
    <text evidence="2">The sequence shown here is derived from an EMBL/GenBank/DDBJ whole genome shotgun (WGS) entry which is preliminary data.</text>
</comment>
<feature type="domain" description="DUF5683" evidence="1">
    <location>
        <begin position="92"/>
        <end position="252"/>
    </location>
</feature>
<evidence type="ECO:0000259" key="1">
    <source>
        <dbReference type="Pfam" id="PF18935"/>
    </source>
</evidence>
<sequence length="252" mass="28585">MIESITRHQLFVILPLFFFTQAGVSGIYAQEDPKAIASDLQKLDSLIARDSLANVNRENLEKIESSAIPEIPESVMTDSTIVPLSTSSYTWKPDPLKSTWFAVVFPGGGQIYNRKYWKLPLVYAGFAGCYYGFNWNSNMYADYSKAYMDIMDDNPNTNSFLDMLPTGAASQYDEAYMKDLLRKRKDLYRRYRDMTIFALIGVYFISIVDAYVDAELSDFDITPDLSLRISPALINDKRLSGNSVGLQCSFTF</sequence>
<dbReference type="AlphaFoldDB" id="A0A5J4R0D7"/>
<dbReference type="InterPro" id="IPR043738">
    <property type="entry name" value="DUF5683"/>
</dbReference>
<name>A0A5J4R0D7_9ZZZZ</name>
<proteinExistence type="predicted"/>
<reference evidence="2" key="1">
    <citation type="submission" date="2019-03" db="EMBL/GenBank/DDBJ databases">
        <title>Single cell metagenomics reveals metabolic interactions within the superorganism composed of flagellate Streblomastix strix and complex community of Bacteroidetes bacteria on its surface.</title>
        <authorList>
            <person name="Treitli S.C."/>
            <person name="Kolisko M."/>
            <person name="Husnik F."/>
            <person name="Keeling P."/>
            <person name="Hampl V."/>
        </authorList>
    </citation>
    <scope>NUCLEOTIDE SEQUENCE</scope>
    <source>
        <strain evidence="2">STM</strain>
    </source>
</reference>
<organism evidence="2">
    <name type="scientific">termite gut metagenome</name>
    <dbReference type="NCBI Taxonomy" id="433724"/>
    <lineage>
        <taxon>unclassified sequences</taxon>
        <taxon>metagenomes</taxon>
        <taxon>organismal metagenomes</taxon>
    </lineage>
</organism>
<evidence type="ECO:0000313" key="2">
    <source>
        <dbReference type="EMBL" id="KAA6327426.1"/>
    </source>
</evidence>